<accession>G0NXC8</accession>
<dbReference type="PANTHER" id="PTHR22743">
    <property type="entry name" value="MEPRIN/TRAF-LIKE MATH FAMILY-C.ELEGANS"/>
    <property type="match status" value="1"/>
</dbReference>
<dbReference type="SUPFAM" id="SSF54695">
    <property type="entry name" value="POZ domain"/>
    <property type="match status" value="1"/>
</dbReference>
<evidence type="ECO:0000313" key="3">
    <source>
        <dbReference type="Proteomes" id="UP000008068"/>
    </source>
</evidence>
<dbReference type="InterPro" id="IPR052664">
    <property type="entry name" value="BTB-MATH_domain_protein"/>
</dbReference>
<dbReference type="EMBL" id="GL379971">
    <property type="protein sequence ID" value="EGT39523.1"/>
    <property type="molecule type" value="Genomic_DNA"/>
</dbReference>
<keyword evidence="3" id="KW-1185">Reference proteome</keyword>
<feature type="domain" description="BTB" evidence="1">
    <location>
        <begin position="6"/>
        <end position="79"/>
    </location>
</feature>
<dbReference type="Gene3D" id="3.30.710.10">
    <property type="entry name" value="Potassium Channel Kv1.1, Chain A"/>
    <property type="match status" value="1"/>
</dbReference>
<dbReference type="InParanoid" id="G0NXC8"/>
<protein>
    <recommendedName>
        <fullName evidence="1">BTB domain-containing protein</fullName>
    </recommendedName>
</protein>
<dbReference type="PANTHER" id="PTHR22743:SF165">
    <property type="entry name" value="BTB AND MATH DOMAIN CONTAINING-RELATED"/>
    <property type="match status" value="1"/>
</dbReference>
<dbReference type="AlphaFoldDB" id="G0NXC8"/>
<name>G0NXC8_CAEBE</name>
<dbReference type="CDD" id="cd18186">
    <property type="entry name" value="BTB_POZ_ZBTB_KLHL-like"/>
    <property type="match status" value="1"/>
</dbReference>
<evidence type="ECO:0000313" key="2">
    <source>
        <dbReference type="EMBL" id="EGT39523.1"/>
    </source>
</evidence>
<dbReference type="Proteomes" id="UP000008068">
    <property type="component" value="Unassembled WGS sequence"/>
</dbReference>
<dbReference type="HOGENOM" id="CLU_045032_0_0_1"/>
<evidence type="ECO:0000259" key="1">
    <source>
        <dbReference type="Pfam" id="PF00651"/>
    </source>
</evidence>
<sequence>MKLVDSEFLKNMFLSPFREKEANEIKLGVVKPHAFQLFLDFTNDAISVTDENIEEAMSVVDYLQVPKLETKCLEHLSQRSELTLKDQFTLAGNSHSEKLVRQIMNSINNSFVFNEVVPSDLDSLANNAKTIVLQKAFELLGHRKPSPPPMEYEETFEQRVNEILDQVEIQNHEGQVLADQCILLNTHLIVEEFLRLKPNGIRLDEINNGAEIRELMNQRRSAHDAMERNYFEAQIQVAKWKHLYTKIDDADPEGIIFDKEIICTALLWFPPIINRNKRNNVGALELAVGNLPIDEIYRNGVARIENQRLGPNVMNASQWMRRIEVSIPRVHNGQRENVQIPDGIRQIPAEANFTILENFIKNIRIKYYNGLRQAEQQNENQN</sequence>
<dbReference type="Pfam" id="PF00651">
    <property type="entry name" value="BTB"/>
    <property type="match status" value="1"/>
</dbReference>
<dbReference type="InterPro" id="IPR011333">
    <property type="entry name" value="SKP1/BTB/POZ_sf"/>
</dbReference>
<organism evidence="3">
    <name type="scientific">Caenorhabditis brenneri</name>
    <name type="common">Nematode worm</name>
    <dbReference type="NCBI Taxonomy" id="135651"/>
    <lineage>
        <taxon>Eukaryota</taxon>
        <taxon>Metazoa</taxon>
        <taxon>Ecdysozoa</taxon>
        <taxon>Nematoda</taxon>
        <taxon>Chromadorea</taxon>
        <taxon>Rhabditida</taxon>
        <taxon>Rhabditina</taxon>
        <taxon>Rhabditomorpha</taxon>
        <taxon>Rhabditoidea</taxon>
        <taxon>Rhabditidae</taxon>
        <taxon>Peloderinae</taxon>
        <taxon>Caenorhabditis</taxon>
    </lineage>
</organism>
<proteinExistence type="predicted"/>
<dbReference type="InterPro" id="IPR000210">
    <property type="entry name" value="BTB/POZ_dom"/>
</dbReference>
<reference evidence="3" key="1">
    <citation type="submission" date="2011-07" db="EMBL/GenBank/DDBJ databases">
        <authorList>
            <consortium name="Caenorhabditis brenneri Sequencing and Analysis Consortium"/>
            <person name="Wilson R.K."/>
        </authorList>
    </citation>
    <scope>NUCLEOTIDE SEQUENCE [LARGE SCALE GENOMIC DNA]</scope>
    <source>
        <strain evidence="3">PB2801</strain>
    </source>
</reference>
<gene>
    <name evidence="2" type="ORF">CAEBREN_05946</name>
</gene>